<dbReference type="InterPro" id="IPR011701">
    <property type="entry name" value="MFS"/>
</dbReference>
<dbReference type="OrthoDB" id="9783757at2"/>
<feature type="transmembrane region" description="Helical" evidence="7">
    <location>
        <begin position="212"/>
        <end position="235"/>
    </location>
</feature>
<feature type="transmembrane region" description="Helical" evidence="7">
    <location>
        <begin position="304"/>
        <end position="325"/>
    </location>
</feature>
<keyword evidence="6 7" id="KW-0472">Membrane</keyword>
<feature type="transmembrane region" description="Helical" evidence="7">
    <location>
        <begin position="337"/>
        <end position="359"/>
    </location>
</feature>
<name>A0A290Q6E4_9BACT</name>
<dbReference type="Gene3D" id="1.20.1250.20">
    <property type="entry name" value="MFS general substrate transporter like domains"/>
    <property type="match status" value="2"/>
</dbReference>
<feature type="transmembrane region" description="Helical" evidence="7">
    <location>
        <begin position="145"/>
        <end position="164"/>
    </location>
</feature>
<proteinExistence type="inferred from homology"/>
<keyword evidence="5 7" id="KW-1133">Transmembrane helix</keyword>
<dbReference type="PANTHER" id="PTHR23514:SF3">
    <property type="entry name" value="BYPASS OF STOP CODON PROTEIN 6"/>
    <property type="match status" value="1"/>
</dbReference>
<keyword evidence="4 7" id="KW-0812">Transmembrane</keyword>
<evidence type="ECO:0000256" key="5">
    <source>
        <dbReference type="ARBA" id="ARBA00022989"/>
    </source>
</evidence>
<protein>
    <submittedName>
        <fullName evidence="9">MFS transporter</fullName>
    </submittedName>
</protein>
<comment type="subcellular location">
    <subcellularLocation>
        <location evidence="1">Endomembrane system</location>
        <topology evidence="1">Multi-pass membrane protein</topology>
    </subcellularLocation>
</comment>
<feature type="transmembrane region" description="Helical" evidence="7">
    <location>
        <begin position="247"/>
        <end position="268"/>
    </location>
</feature>
<evidence type="ECO:0000313" key="10">
    <source>
        <dbReference type="Proteomes" id="UP000217265"/>
    </source>
</evidence>
<evidence type="ECO:0000256" key="4">
    <source>
        <dbReference type="ARBA" id="ARBA00022692"/>
    </source>
</evidence>
<feature type="transmembrane region" description="Helical" evidence="7">
    <location>
        <begin position="83"/>
        <end position="102"/>
    </location>
</feature>
<keyword evidence="3" id="KW-0813">Transport</keyword>
<dbReference type="InterPro" id="IPR051788">
    <property type="entry name" value="MFS_Transporter"/>
</dbReference>
<dbReference type="InterPro" id="IPR036259">
    <property type="entry name" value="MFS_trans_sf"/>
</dbReference>
<evidence type="ECO:0000256" key="2">
    <source>
        <dbReference type="ARBA" id="ARBA00008335"/>
    </source>
</evidence>
<reference evidence="9 10" key="1">
    <citation type="submission" date="2017-09" db="EMBL/GenBank/DDBJ databases">
        <title>Complete genome sequence of Verrucomicrobial strain HZ-65, isolated from freshwater.</title>
        <authorList>
            <person name="Choi A."/>
        </authorList>
    </citation>
    <scope>NUCLEOTIDE SEQUENCE [LARGE SCALE GENOMIC DNA]</scope>
    <source>
        <strain evidence="9 10">HZ-65</strain>
    </source>
</reference>
<evidence type="ECO:0000256" key="1">
    <source>
        <dbReference type="ARBA" id="ARBA00004127"/>
    </source>
</evidence>
<organism evidence="9 10">
    <name type="scientific">Nibricoccus aquaticus</name>
    <dbReference type="NCBI Taxonomy" id="2576891"/>
    <lineage>
        <taxon>Bacteria</taxon>
        <taxon>Pseudomonadati</taxon>
        <taxon>Verrucomicrobiota</taxon>
        <taxon>Opitutia</taxon>
        <taxon>Opitutales</taxon>
        <taxon>Opitutaceae</taxon>
        <taxon>Nibricoccus</taxon>
    </lineage>
</organism>
<keyword evidence="10" id="KW-1185">Reference proteome</keyword>
<feature type="transmembrane region" description="Helical" evidence="7">
    <location>
        <begin position="365"/>
        <end position="386"/>
    </location>
</feature>
<feature type="transmembrane region" description="Helical" evidence="7">
    <location>
        <begin position="108"/>
        <end position="133"/>
    </location>
</feature>
<dbReference type="KEGG" id="vbh:CMV30_09815"/>
<dbReference type="GO" id="GO:0022857">
    <property type="term" value="F:transmembrane transporter activity"/>
    <property type="evidence" value="ECO:0007669"/>
    <property type="project" value="InterPro"/>
</dbReference>
<evidence type="ECO:0000313" key="9">
    <source>
        <dbReference type="EMBL" id="ATC64229.1"/>
    </source>
</evidence>
<comment type="similarity">
    <text evidence="2">Belongs to the major facilitator superfamily.</text>
</comment>
<evidence type="ECO:0000256" key="3">
    <source>
        <dbReference type="ARBA" id="ARBA00022448"/>
    </source>
</evidence>
<dbReference type="GO" id="GO:0012505">
    <property type="term" value="C:endomembrane system"/>
    <property type="evidence" value="ECO:0007669"/>
    <property type="project" value="UniProtKB-SubCell"/>
</dbReference>
<evidence type="ECO:0000256" key="7">
    <source>
        <dbReference type="SAM" id="Phobius"/>
    </source>
</evidence>
<feature type="domain" description="Major facilitator superfamily (MFS) profile" evidence="8">
    <location>
        <begin position="14"/>
        <end position="391"/>
    </location>
</feature>
<feature type="transmembrane region" description="Helical" evidence="7">
    <location>
        <begin position="170"/>
        <end position="191"/>
    </location>
</feature>
<dbReference type="GO" id="GO:0016020">
    <property type="term" value="C:membrane"/>
    <property type="evidence" value="ECO:0007669"/>
    <property type="project" value="TreeGrafter"/>
</dbReference>
<dbReference type="InterPro" id="IPR020846">
    <property type="entry name" value="MFS_dom"/>
</dbReference>
<accession>A0A290Q6E4</accession>
<feature type="transmembrane region" description="Helical" evidence="7">
    <location>
        <begin position="56"/>
        <end position="76"/>
    </location>
</feature>
<dbReference type="SUPFAM" id="SSF103473">
    <property type="entry name" value="MFS general substrate transporter"/>
    <property type="match status" value="1"/>
</dbReference>
<dbReference type="PROSITE" id="PS50850">
    <property type="entry name" value="MFS"/>
    <property type="match status" value="1"/>
</dbReference>
<dbReference type="PANTHER" id="PTHR23514">
    <property type="entry name" value="BYPASS OF STOP CODON PROTEIN 6"/>
    <property type="match status" value="1"/>
</dbReference>
<evidence type="ECO:0000256" key="6">
    <source>
        <dbReference type="ARBA" id="ARBA00023136"/>
    </source>
</evidence>
<evidence type="ECO:0000259" key="8">
    <source>
        <dbReference type="PROSITE" id="PS50850"/>
    </source>
</evidence>
<feature type="transmembrane region" description="Helical" evidence="7">
    <location>
        <begin position="12"/>
        <end position="36"/>
    </location>
</feature>
<feature type="transmembrane region" description="Helical" evidence="7">
    <location>
        <begin position="280"/>
        <end position="298"/>
    </location>
</feature>
<dbReference type="EMBL" id="CP023344">
    <property type="protein sequence ID" value="ATC64229.1"/>
    <property type="molecule type" value="Genomic_DNA"/>
</dbReference>
<dbReference type="Pfam" id="PF07690">
    <property type="entry name" value="MFS_1"/>
    <property type="match status" value="1"/>
</dbReference>
<sequence>MSLKKEAIIHPRLLTYLCYGAMMSLAIGLNLLPVFLTTLSELFGGADGLTQEQLGRLGAIAFLGLAVGIVLTGPLADRWGAKPFAQLGNAMIAGSLTGMAFAPTYTTLGIWMFTLGLGAGILDMVLSPVVAALNPERRAVAMNWLHSFYCVGAVVTILAGSLALRAGLGWRGSCLVLLPLPVGLLVVFASQRFPAMTSEGGRTPMSALMKRGWFVAALVAIFLGGATELGMAQWLPAYAERSLGFSQWTASMALLAFSVAMALGRMVIGAIGGKWNSFQIMAWGCGLTVVLFIAGSFLPSPVWALVACVAAGFTGSCLWPTMLAVTADRYPDGGASMFGALAALGNAGGIFMPWLVGFIADRSDLHWGLAISAVAPLVMMPLVMWLGRSVRAGGRG</sequence>
<dbReference type="Proteomes" id="UP000217265">
    <property type="component" value="Chromosome"/>
</dbReference>
<dbReference type="AlphaFoldDB" id="A0A290Q6E4"/>
<gene>
    <name evidence="9" type="ORF">CMV30_09815</name>
</gene>